<protein>
    <submittedName>
        <fullName evidence="1">Uncharacterized protein</fullName>
    </submittedName>
</protein>
<name>A0A0E9XA84_ANGAN</name>
<accession>A0A0E9XA84</accession>
<proteinExistence type="predicted"/>
<dbReference type="EMBL" id="GBXM01009048">
    <property type="protein sequence ID" value="JAH99529.1"/>
    <property type="molecule type" value="Transcribed_RNA"/>
</dbReference>
<dbReference type="AlphaFoldDB" id="A0A0E9XA84"/>
<evidence type="ECO:0000313" key="1">
    <source>
        <dbReference type="EMBL" id="JAH99529.1"/>
    </source>
</evidence>
<sequence length="49" mass="5811">MFVLRLVEFVLVTLAVGLLIHQYRKGRILTLPSTERRRRRRSSETVTEL</sequence>
<reference evidence="1" key="1">
    <citation type="submission" date="2014-11" db="EMBL/GenBank/DDBJ databases">
        <authorList>
            <person name="Amaro Gonzalez C."/>
        </authorList>
    </citation>
    <scope>NUCLEOTIDE SEQUENCE</scope>
</reference>
<organism evidence="1">
    <name type="scientific">Anguilla anguilla</name>
    <name type="common">European freshwater eel</name>
    <name type="synonym">Muraena anguilla</name>
    <dbReference type="NCBI Taxonomy" id="7936"/>
    <lineage>
        <taxon>Eukaryota</taxon>
        <taxon>Metazoa</taxon>
        <taxon>Chordata</taxon>
        <taxon>Craniata</taxon>
        <taxon>Vertebrata</taxon>
        <taxon>Euteleostomi</taxon>
        <taxon>Actinopterygii</taxon>
        <taxon>Neopterygii</taxon>
        <taxon>Teleostei</taxon>
        <taxon>Anguilliformes</taxon>
        <taxon>Anguillidae</taxon>
        <taxon>Anguilla</taxon>
    </lineage>
</organism>
<reference evidence="1" key="2">
    <citation type="journal article" date="2015" name="Fish Shellfish Immunol.">
        <title>Early steps in the European eel (Anguilla anguilla)-Vibrio vulnificus interaction in the gills: Role of the RtxA13 toxin.</title>
        <authorList>
            <person name="Callol A."/>
            <person name="Pajuelo D."/>
            <person name="Ebbesson L."/>
            <person name="Teles M."/>
            <person name="MacKenzie S."/>
            <person name="Amaro C."/>
        </authorList>
    </citation>
    <scope>NUCLEOTIDE SEQUENCE</scope>
</reference>